<evidence type="ECO:0008006" key="4">
    <source>
        <dbReference type="Google" id="ProtNLM"/>
    </source>
</evidence>
<dbReference type="Proteomes" id="UP000630805">
    <property type="component" value="Unassembled WGS sequence"/>
</dbReference>
<evidence type="ECO:0000313" key="2">
    <source>
        <dbReference type="EMBL" id="NVO58689.1"/>
    </source>
</evidence>
<evidence type="ECO:0000256" key="1">
    <source>
        <dbReference type="SAM" id="Phobius"/>
    </source>
</evidence>
<protein>
    <recommendedName>
        <fullName evidence="4">DUF202 domain-containing protein</fullName>
    </recommendedName>
</protein>
<keyword evidence="3" id="KW-1185">Reference proteome</keyword>
<feature type="transmembrane region" description="Helical" evidence="1">
    <location>
        <begin position="38"/>
        <end position="58"/>
    </location>
</feature>
<gene>
    <name evidence="2" type="ORF">HW561_23235</name>
</gene>
<keyword evidence="1" id="KW-0472">Membrane</keyword>
<comment type="caution">
    <text evidence="2">The sequence shown here is derived from an EMBL/GenBank/DDBJ whole genome shotgun (WGS) entry which is preliminary data.</text>
</comment>
<keyword evidence="1" id="KW-1133">Transmembrane helix</keyword>
<accession>A0ABX2PWV5</accession>
<name>A0ABX2PWV5_9RHOB</name>
<dbReference type="EMBL" id="JABXWT010000053">
    <property type="protein sequence ID" value="NVO58689.1"/>
    <property type="molecule type" value="Genomic_DNA"/>
</dbReference>
<feature type="transmembrane region" description="Helical" evidence="1">
    <location>
        <begin position="12"/>
        <end position="32"/>
    </location>
</feature>
<reference evidence="2 3" key="1">
    <citation type="submission" date="2020-06" db="EMBL/GenBank/DDBJ databases">
        <authorList>
            <person name="Cao W.R."/>
        </authorList>
    </citation>
    <scope>NUCLEOTIDE SEQUENCE [LARGE SCALE GENOMIC DNA]</scope>
    <source>
        <strain evidence="2 3">B1Z28</strain>
    </source>
</reference>
<sequence>MGLEGLAEFVQAIRLAGATLIALVLAIGLLRFKRDTYFYLSTFALGFFVLIMASKLYGIHHKEIIFGMQTQSVQN</sequence>
<evidence type="ECO:0000313" key="3">
    <source>
        <dbReference type="Proteomes" id="UP000630805"/>
    </source>
</evidence>
<proteinExistence type="predicted"/>
<keyword evidence="1" id="KW-0812">Transmembrane</keyword>
<dbReference type="RefSeq" id="WP_176867757.1">
    <property type="nucleotide sequence ID" value="NZ_JABXWT010000053.1"/>
</dbReference>
<organism evidence="2 3">
    <name type="scientific">Ruegeria haliotis</name>
    <dbReference type="NCBI Taxonomy" id="2747601"/>
    <lineage>
        <taxon>Bacteria</taxon>
        <taxon>Pseudomonadati</taxon>
        <taxon>Pseudomonadota</taxon>
        <taxon>Alphaproteobacteria</taxon>
        <taxon>Rhodobacterales</taxon>
        <taxon>Roseobacteraceae</taxon>
        <taxon>Ruegeria</taxon>
    </lineage>
</organism>